<reference evidence="1" key="1">
    <citation type="submission" date="2021-01" db="EMBL/GenBank/DDBJ databases">
        <title>Whole genome shotgun sequence of Actinoplanes nipponensis NBRC 14063.</title>
        <authorList>
            <person name="Komaki H."/>
            <person name="Tamura T."/>
        </authorList>
    </citation>
    <scope>NUCLEOTIDE SEQUENCE</scope>
    <source>
        <strain evidence="1">NBRC 14063</strain>
    </source>
</reference>
<dbReference type="GO" id="GO:0016706">
    <property type="term" value="F:2-oxoglutarate-dependent dioxygenase activity"/>
    <property type="evidence" value="ECO:0007669"/>
    <property type="project" value="UniProtKB-ARBA"/>
</dbReference>
<dbReference type="PANTHER" id="PTHR20883">
    <property type="entry name" value="PHYTANOYL-COA DIOXYGENASE DOMAIN CONTAINING 1"/>
    <property type="match status" value="1"/>
</dbReference>
<dbReference type="Proteomes" id="UP000647172">
    <property type="component" value="Unassembled WGS sequence"/>
</dbReference>
<accession>A0A919JCX5</accession>
<name>A0A919JCX5_9ACTN</name>
<organism evidence="1 2">
    <name type="scientific">Actinoplanes nipponensis</name>
    <dbReference type="NCBI Taxonomy" id="135950"/>
    <lineage>
        <taxon>Bacteria</taxon>
        <taxon>Bacillati</taxon>
        <taxon>Actinomycetota</taxon>
        <taxon>Actinomycetes</taxon>
        <taxon>Micromonosporales</taxon>
        <taxon>Micromonosporaceae</taxon>
        <taxon>Actinoplanes</taxon>
    </lineage>
</organism>
<dbReference type="EMBL" id="BOMQ01000009">
    <property type="protein sequence ID" value="GIE47282.1"/>
    <property type="molecule type" value="Genomic_DNA"/>
</dbReference>
<dbReference type="GO" id="GO:0005506">
    <property type="term" value="F:iron ion binding"/>
    <property type="evidence" value="ECO:0007669"/>
    <property type="project" value="UniProtKB-ARBA"/>
</dbReference>
<dbReference type="InterPro" id="IPR008775">
    <property type="entry name" value="Phytyl_CoA_dOase-like"/>
</dbReference>
<dbReference type="Pfam" id="PF05721">
    <property type="entry name" value="PhyH"/>
    <property type="match status" value="1"/>
</dbReference>
<dbReference type="PANTHER" id="PTHR20883:SF46">
    <property type="entry name" value="PHYTANOYL-COA HYDROXYLASE"/>
    <property type="match status" value="1"/>
</dbReference>
<dbReference type="AlphaFoldDB" id="A0A919JCX5"/>
<keyword evidence="2" id="KW-1185">Reference proteome</keyword>
<protein>
    <recommendedName>
        <fullName evidence="3">Phytanoyl-CoA dioxygenase (PhyH)</fullName>
    </recommendedName>
</protein>
<evidence type="ECO:0000313" key="2">
    <source>
        <dbReference type="Proteomes" id="UP000647172"/>
    </source>
</evidence>
<gene>
    <name evidence="1" type="ORF">Ani05nite_08160</name>
</gene>
<evidence type="ECO:0000313" key="1">
    <source>
        <dbReference type="EMBL" id="GIE47282.1"/>
    </source>
</evidence>
<proteinExistence type="predicted"/>
<comment type="caution">
    <text evidence="1">The sequence shown here is derived from an EMBL/GenBank/DDBJ whole genome shotgun (WGS) entry which is preliminary data.</text>
</comment>
<evidence type="ECO:0008006" key="3">
    <source>
        <dbReference type="Google" id="ProtNLM"/>
    </source>
</evidence>
<dbReference type="Gene3D" id="2.60.120.620">
    <property type="entry name" value="q2cbj1_9rhob like domain"/>
    <property type="match status" value="1"/>
</dbReference>
<sequence>MEIMTWELTEDEVRSFDENGFLVLRGRVPGPLLARLQQAADQWIDTGRAAARSNPGHPDYKFADRPAGPALFRVDYLHDKTPSASIELLGSPALLGIAESLAGTAFVPTYESLVFKEEGDGAAIPWHQDAVHPRRHRIFNIDVYLDRSLRDEGALRVVPGSQRQPVDICALTAAHGWDLPGAVAVELEPGDVLVHDVMLVHGSAPVTGNRLRRTLYFEFRPAEQILEEGPWDAEWVQRRLRLVPLALSEYASRNPGQPAFRWRAPESLRPASSGDPAVELRIAHQTHTPGSYCSAGDVPSAL</sequence>
<dbReference type="SUPFAM" id="SSF51197">
    <property type="entry name" value="Clavaminate synthase-like"/>
    <property type="match status" value="1"/>
</dbReference>